<comment type="subcellular location">
    <subcellularLocation>
        <location evidence="1">Cell membrane</location>
        <topology evidence="1">Multi-pass membrane protein</topology>
    </subcellularLocation>
</comment>
<keyword evidence="5 8" id="KW-1133">Transmembrane helix</keyword>
<dbReference type="AlphaFoldDB" id="A0A9W3K586"/>
<keyword evidence="4 8" id="KW-0812">Transmembrane</keyword>
<feature type="transmembrane region" description="Helical" evidence="8">
    <location>
        <begin position="47"/>
        <end position="66"/>
    </location>
</feature>
<proteinExistence type="inferred from homology"/>
<dbReference type="InterPro" id="IPR018584">
    <property type="entry name" value="GT87"/>
</dbReference>
<dbReference type="KEGG" id="bct:GEM_4603"/>
<accession>A0A9W3K586</accession>
<evidence type="ECO:0000256" key="7">
    <source>
        <dbReference type="ARBA" id="ARBA00024033"/>
    </source>
</evidence>
<feature type="transmembrane region" description="Helical" evidence="8">
    <location>
        <begin position="321"/>
        <end position="340"/>
    </location>
</feature>
<evidence type="ECO:0000256" key="6">
    <source>
        <dbReference type="ARBA" id="ARBA00023136"/>
    </source>
</evidence>
<evidence type="ECO:0008006" key="11">
    <source>
        <dbReference type="Google" id="ProtNLM"/>
    </source>
</evidence>
<feature type="transmembrane region" description="Helical" evidence="8">
    <location>
        <begin position="12"/>
        <end position="32"/>
    </location>
</feature>
<feature type="transmembrane region" description="Helical" evidence="8">
    <location>
        <begin position="143"/>
        <end position="176"/>
    </location>
</feature>
<feature type="transmembrane region" description="Helical" evidence="8">
    <location>
        <begin position="273"/>
        <end position="301"/>
    </location>
</feature>
<evidence type="ECO:0000256" key="5">
    <source>
        <dbReference type="ARBA" id="ARBA00022989"/>
    </source>
</evidence>
<feature type="transmembrane region" description="Helical" evidence="8">
    <location>
        <begin position="182"/>
        <end position="206"/>
    </location>
</feature>
<keyword evidence="2" id="KW-1003">Cell membrane</keyword>
<feature type="transmembrane region" description="Helical" evidence="8">
    <location>
        <begin position="213"/>
        <end position="231"/>
    </location>
</feature>
<reference evidence="9 10" key="1">
    <citation type="journal article" date="2012" name="J. Bacteriol.">
        <title>Complete Genome Sequence of Burkholderia sp. Strain GG4, a Betaproteobacterium That Reduces 3-Oxo-N-Acylhomoserine Lactones and Produces Different N-Acylhomoserine Lactones.</title>
        <authorList>
            <person name="Hong K.W."/>
            <person name="Koh C.L."/>
            <person name="Sam C.K."/>
            <person name="Yin W.F."/>
            <person name="Chan K.G."/>
        </authorList>
    </citation>
    <scope>NUCLEOTIDE SEQUENCE [LARGE SCALE GENOMIC DNA]</scope>
    <source>
        <strain evidence="9 10">GG4</strain>
    </source>
</reference>
<evidence type="ECO:0000256" key="8">
    <source>
        <dbReference type="SAM" id="Phobius"/>
    </source>
</evidence>
<evidence type="ECO:0000313" key="9">
    <source>
        <dbReference type="EMBL" id="AFQ50993.1"/>
    </source>
</evidence>
<dbReference type="EMBL" id="CP003775">
    <property type="protein sequence ID" value="AFQ50993.1"/>
    <property type="molecule type" value="Genomic_DNA"/>
</dbReference>
<evidence type="ECO:0000313" key="10">
    <source>
        <dbReference type="Proteomes" id="UP000032866"/>
    </source>
</evidence>
<dbReference type="GO" id="GO:0016758">
    <property type="term" value="F:hexosyltransferase activity"/>
    <property type="evidence" value="ECO:0007669"/>
    <property type="project" value="InterPro"/>
</dbReference>
<gene>
    <name evidence="9" type="ORF">GEM_4603</name>
</gene>
<name>A0A9W3K586_BURCE</name>
<sequence length="406" mass="44226">MRAWLTPRRVVVYSAFVLAFYALFVAIWTYVIHHASGAALSRPGADYSVFWSASYVMLHGAPWQAYDFPTFSRLSGELFPSFRRVGFLAWLYPPTYLLLVTPLALLPYSVSYPLFVAFGIVVLGFAAWRVSSLDAIPGVRRAGAFALVAAPCTFVTAMLGQNAFLTAACAALAVYWAERRPMWAGICIGLLSVKPQMALLFPFVLLATRAWRTIAWAALATGALVALSVLVCGVESLRLFVASAGLARAIILEHGVVFWLASPTPFSALRLAGVPLGAAYALHACIAALAIAAACIVWAQSRDVRVRAAVLTVATLVANPYVWHYELAWLGVAIACMLAIGWRDGWLRGEQTAIALMWLLPLFDYLNPWLEQPQIGPAVTLFALLVLLRRARHDAHSASRGGTYKP</sequence>
<dbReference type="Proteomes" id="UP000032866">
    <property type="component" value="Chromosome 2"/>
</dbReference>
<feature type="transmembrane region" description="Helical" evidence="8">
    <location>
        <begin position="237"/>
        <end position="261"/>
    </location>
</feature>
<evidence type="ECO:0000256" key="1">
    <source>
        <dbReference type="ARBA" id="ARBA00004651"/>
    </source>
</evidence>
<keyword evidence="6 8" id="KW-0472">Membrane</keyword>
<dbReference type="Pfam" id="PF09594">
    <property type="entry name" value="GT87"/>
    <property type="match status" value="1"/>
</dbReference>
<keyword evidence="3" id="KW-0808">Transferase</keyword>
<feature type="transmembrane region" description="Helical" evidence="8">
    <location>
        <begin position="375"/>
        <end position="391"/>
    </location>
</feature>
<dbReference type="GO" id="GO:0005886">
    <property type="term" value="C:plasma membrane"/>
    <property type="evidence" value="ECO:0007669"/>
    <property type="project" value="UniProtKB-SubCell"/>
</dbReference>
<evidence type="ECO:0000256" key="2">
    <source>
        <dbReference type="ARBA" id="ARBA00022475"/>
    </source>
</evidence>
<protein>
    <recommendedName>
        <fullName evidence="11">DUF2029 domain-containing protein</fullName>
    </recommendedName>
</protein>
<organism evidence="9 10">
    <name type="scientific">Burkholderia cepacia GG4</name>
    <dbReference type="NCBI Taxonomy" id="1009846"/>
    <lineage>
        <taxon>Bacteria</taxon>
        <taxon>Pseudomonadati</taxon>
        <taxon>Pseudomonadota</taxon>
        <taxon>Betaproteobacteria</taxon>
        <taxon>Burkholderiales</taxon>
        <taxon>Burkholderiaceae</taxon>
        <taxon>Burkholderia</taxon>
        <taxon>Burkholderia cepacia complex</taxon>
    </lineage>
</organism>
<evidence type="ECO:0000256" key="4">
    <source>
        <dbReference type="ARBA" id="ARBA00022692"/>
    </source>
</evidence>
<feature type="transmembrane region" description="Helical" evidence="8">
    <location>
        <begin position="87"/>
        <end position="106"/>
    </location>
</feature>
<comment type="similarity">
    <text evidence="7">Belongs to the glycosyltransferase 87 family.</text>
</comment>
<evidence type="ECO:0000256" key="3">
    <source>
        <dbReference type="ARBA" id="ARBA00022679"/>
    </source>
</evidence>
<feature type="transmembrane region" description="Helical" evidence="8">
    <location>
        <begin position="112"/>
        <end position="131"/>
    </location>
</feature>